<sequence length="94" mass="10679">MVMAGYAAYTDRFHELARLVPHLVTPKNRRIERVVPRNVNPINARNPTARTCYKCSSIDHFKAACPSNQARRRAFMLGAEEARQDPNIITGRSL</sequence>
<dbReference type="InterPro" id="IPR001878">
    <property type="entry name" value="Znf_CCHC"/>
</dbReference>
<keyword evidence="2" id="KW-0695">RNA-directed DNA polymerase</keyword>
<dbReference type="Gene3D" id="4.10.60.10">
    <property type="entry name" value="Zinc finger, CCHC-type"/>
    <property type="match status" value="1"/>
</dbReference>
<dbReference type="GO" id="GO:0008270">
    <property type="term" value="F:zinc ion binding"/>
    <property type="evidence" value="ECO:0007669"/>
    <property type="project" value="InterPro"/>
</dbReference>
<keyword evidence="2" id="KW-0548">Nucleotidyltransferase</keyword>
<keyword evidence="2" id="KW-0808">Transferase</keyword>
<reference evidence="2" key="1">
    <citation type="journal article" date="2019" name="Sci. Rep.">
        <title>Draft genome of Tanacetum cinerariifolium, the natural source of mosquito coil.</title>
        <authorList>
            <person name="Yamashiro T."/>
            <person name="Shiraishi A."/>
            <person name="Satake H."/>
            <person name="Nakayama K."/>
        </authorList>
    </citation>
    <scope>NUCLEOTIDE SEQUENCE</scope>
</reference>
<dbReference type="InterPro" id="IPR036875">
    <property type="entry name" value="Znf_CCHC_sf"/>
</dbReference>
<dbReference type="GO" id="GO:0003964">
    <property type="term" value="F:RNA-directed DNA polymerase activity"/>
    <property type="evidence" value="ECO:0007669"/>
    <property type="project" value="UniProtKB-KW"/>
</dbReference>
<proteinExistence type="predicted"/>
<evidence type="ECO:0000313" key="2">
    <source>
        <dbReference type="EMBL" id="GFC98779.1"/>
    </source>
</evidence>
<name>A0A699SMW5_TANCI</name>
<dbReference type="EMBL" id="BKCJ011174123">
    <property type="protein sequence ID" value="GFC98779.1"/>
    <property type="molecule type" value="Genomic_DNA"/>
</dbReference>
<gene>
    <name evidence="2" type="ORF">Tci_870749</name>
</gene>
<dbReference type="GO" id="GO:0003676">
    <property type="term" value="F:nucleic acid binding"/>
    <property type="evidence" value="ECO:0007669"/>
    <property type="project" value="InterPro"/>
</dbReference>
<dbReference type="SUPFAM" id="SSF57756">
    <property type="entry name" value="Retrovirus zinc finger-like domains"/>
    <property type="match status" value="1"/>
</dbReference>
<dbReference type="AlphaFoldDB" id="A0A699SMW5"/>
<evidence type="ECO:0000259" key="1">
    <source>
        <dbReference type="Pfam" id="PF00098"/>
    </source>
</evidence>
<protein>
    <submittedName>
        <fullName evidence="2">Reverse transcriptase domain-containing protein</fullName>
    </submittedName>
</protein>
<dbReference type="Pfam" id="PF00098">
    <property type="entry name" value="zf-CCHC"/>
    <property type="match status" value="1"/>
</dbReference>
<organism evidence="2">
    <name type="scientific">Tanacetum cinerariifolium</name>
    <name type="common">Dalmatian daisy</name>
    <name type="synonym">Chrysanthemum cinerariifolium</name>
    <dbReference type="NCBI Taxonomy" id="118510"/>
    <lineage>
        <taxon>Eukaryota</taxon>
        <taxon>Viridiplantae</taxon>
        <taxon>Streptophyta</taxon>
        <taxon>Embryophyta</taxon>
        <taxon>Tracheophyta</taxon>
        <taxon>Spermatophyta</taxon>
        <taxon>Magnoliopsida</taxon>
        <taxon>eudicotyledons</taxon>
        <taxon>Gunneridae</taxon>
        <taxon>Pentapetalae</taxon>
        <taxon>asterids</taxon>
        <taxon>campanulids</taxon>
        <taxon>Asterales</taxon>
        <taxon>Asteraceae</taxon>
        <taxon>Asteroideae</taxon>
        <taxon>Anthemideae</taxon>
        <taxon>Anthemidinae</taxon>
        <taxon>Tanacetum</taxon>
    </lineage>
</organism>
<comment type="caution">
    <text evidence="2">The sequence shown here is derived from an EMBL/GenBank/DDBJ whole genome shotgun (WGS) entry which is preliminary data.</text>
</comment>
<accession>A0A699SMW5</accession>
<feature type="domain" description="CCHC-type" evidence="1">
    <location>
        <begin position="50"/>
        <end position="67"/>
    </location>
</feature>